<evidence type="ECO:0000313" key="3">
    <source>
        <dbReference type="Proteomes" id="UP000649617"/>
    </source>
</evidence>
<feature type="signal peptide" evidence="1">
    <location>
        <begin position="1"/>
        <end position="22"/>
    </location>
</feature>
<comment type="caution">
    <text evidence="2">The sequence shown here is derived from an EMBL/GenBank/DDBJ whole genome shotgun (WGS) entry which is preliminary data.</text>
</comment>
<reference evidence="2" key="1">
    <citation type="submission" date="2021-02" db="EMBL/GenBank/DDBJ databases">
        <authorList>
            <person name="Dougan E. K."/>
            <person name="Rhodes N."/>
            <person name="Thang M."/>
            <person name="Chan C."/>
        </authorList>
    </citation>
    <scope>NUCLEOTIDE SEQUENCE</scope>
</reference>
<dbReference type="EMBL" id="CAJNIZ010043350">
    <property type="protein sequence ID" value="CAE7657923.1"/>
    <property type="molecule type" value="Genomic_DNA"/>
</dbReference>
<organism evidence="2 3">
    <name type="scientific">Symbiodinium pilosum</name>
    <name type="common">Dinoflagellate</name>
    <dbReference type="NCBI Taxonomy" id="2952"/>
    <lineage>
        <taxon>Eukaryota</taxon>
        <taxon>Sar</taxon>
        <taxon>Alveolata</taxon>
        <taxon>Dinophyceae</taxon>
        <taxon>Suessiales</taxon>
        <taxon>Symbiodiniaceae</taxon>
        <taxon>Symbiodinium</taxon>
    </lineage>
</organism>
<evidence type="ECO:0000256" key="1">
    <source>
        <dbReference type="SAM" id="SignalP"/>
    </source>
</evidence>
<keyword evidence="1" id="KW-0732">Signal</keyword>
<dbReference type="AlphaFoldDB" id="A0A812W3W0"/>
<evidence type="ECO:0000313" key="2">
    <source>
        <dbReference type="EMBL" id="CAE7657923.1"/>
    </source>
</evidence>
<accession>A0A812W3W0</accession>
<protein>
    <submittedName>
        <fullName evidence="2">Cnga3 protein</fullName>
    </submittedName>
</protein>
<name>A0A812W3W0_SYMPI</name>
<feature type="chain" id="PRO_5032443307" evidence="1">
    <location>
        <begin position="23"/>
        <end position="85"/>
    </location>
</feature>
<keyword evidence="3" id="KW-1185">Reference proteome</keyword>
<feature type="non-terminal residue" evidence="2">
    <location>
        <position position="1"/>
    </location>
</feature>
<dbReference type="OrthoDB" id="422502at2759"/>
<dbReference type="Proteomes" id="UP000649617">
    <property type="component" value="Unassembled WGS sequence"/>
</dbReference>
<sequence>YNVFVILFSLLVVASCISRVSATIQQVIKLNSEAGDRKRQVAMYLKINKISSHLCIRVLRFVDHSLRKHKAAPLDSQLLSQTLIN</sequence>
<proteinExistence type="predicted"/>
<gene>
    <name evidence="2" type="primary">Cnga3</name>
    <name evidence="2" type="ORF">SPIL2461_LOCUS17738</name>
</gene>
<feature type="non-terminal residue" evidence="2">
    <location>
        <position position="85"/>
    </location>
</feature>